<organism evidence="1 2">
    <name type="scientific">Colletotrichum scovillei</name>
    <dbReference type="NCBI Taxonomy" id="1209932"/>
    <lineage>
        <taxon>Eukaryota</taxon>
        <taxon>Fungi</taxon>
        <taxon>Dikarya</taxon>
        <taxon>Ascomycota</taxon>
        <taxon>Pezizomycotina</taxon>
        <taxon>Sordariomycetes</taxon>
        <taxon>Hypocreomycetidae</taxon>
        <taxon>Glomerellales</taxon>
        <taxon>Glomerellaceae</taxon>
        <taxon>Colletotrichum</taxon>
        <taxon>Colletotrichum acutatum species complex</taxon>
    </lineage>
</organism>
<dbReference type="AlphaFoldDB" id="A0A9P7R626"/>
<sequence>MEGITGVHKNRKINAFLMSQVEHEFALPINEGQHATLLAAKRLAAAGSGGHMATPRQLIALLRGTSNPLLTPSVLDMASVPDGLARAFLNRVRQPRFRYIVPGLSLPPAEVAGFTRIGLEADVIESHGPFPNHSNLSRAPAVVLSGSASRDSYDNAE</sequence>
<dbReference type="Proteomes" id="UP000699042">
    <property type="component" value="Unassembled WGS sequence"/>
</dbReference>
<proteinExistence type="predicted"/>
<evidence type="ECO:0000313" key="1">
    <source>
        <dbReference type="EMBL" id="KAG7048481.1"/>
    </source>
</evidence>
<gene>
    <name evidence="1" type="ORF">JMJ77_014118</name>
</gene>
<keyword evidence="2" id="KW-1185">Reference proteome</keyword>
<comment type="caution">
    <text evidence="1">The sequence shown here is derived from an EMBL/GenBank/DDBJ whole genome shotgun (WGS) entry which is preliminary data.</text>
</comment>
<name>A0A9P7R626_9PEZI</name>
<reference evidence="1" key="1">
    <citation type="submission" date="2021-05" db="EMBL/GenBank/DDBJ databases">
        <title>Comparative genomics of three Colletotrichum scovillei strains and genetic complementation revealed genes involved fungal growth and virulence on chili pepper.</title>
        <authorList>
            <person name="Hsieh D.-K."/>
            <person name="Chuang S.-C."/>
            <person name="Chen C.-Y."/>
            <person name="Chao Y.-T."/>
            <person name="Lu M.-Y.J."/>
            <person name="Lee M.-H."/>
            <person name="Shih M.-C."/>
        </authorList>
    </citation>
    <scope>NUCLEOTIDE SEQUENCE</scope>
    <source>
        <strain evidence="1">Coll-153</strain>
    </source>
</reference>
<protein>
    <submittedName>
        <fullName evidence="1">S-adenosylmethionine synthase protein</fullName>
    </submittedName>
</protein>
<accession>A0A9P7R626</accession>
<dbReference type="EMBL" id="JAESDN010000006">
    <property type="protein sequence ID" value="KAG7048481.1"/>
    <property type="molecule type" value="Genomic_DNA"/>
</dbReference>
<evidence type="ECO:0000313" key="2">
    <source>
        <dbReference type="Proteomes" id="UP000699042"/>
    </source>
</evidence>